<dbReference type="OrthoDB" id="119671at2"/>
<organism evidence="1 2">
    <name type="scientific">Candidatus Sulfotelmatobacter kueseliae</name>
    <dbReference type="NCBI Taxonomy" id="2042962"/>
    <lineage>
        <taxon>Bacteria</taxon>
        <taxon>Pseudomonadati</taxon>
        <taxon>Acidobacteriota</taxon>
        <taxon>Terriglobia</taxon>
        <taxon>Terriglobales</taxon>
        <taxon>Candidatus Korobacteraceae</taxon>
        <taxon>Candidatus Sulfotelmatobacter</taxon>
    </lineage>
</organism>
<gene>
    <name evidence="1" type="ORF">SBA1_1940003</name>
</gene>
<proteinExistence type="predicted"/>
<accession>A0A2U3KF42</accession>
<sequence>MADAYERNGKFKDKLDADDRIILVRVKVERAKKHLRDLATEVLSLHNTAVVMSDPNTGLSPQSVSVLHPNNFQELPTLSFEVVAIAGDVVHNLRSALDHLAQQLVLVGLNPATPITDKELRQIEFPIAETLAKYEADKARKVKGMRPEAIEAIDRLKPYKGGNDALWRIHELDNIDKHRTLFTVAHDFLFTADWLLNGAYVMKTDNPHFAGVEPKMEQDVQTEIEKAVGNSQVTQANALLPSLHQLVDVVENLVLGLKPFLE</sequence>
<reference evidence="2" key="1">
    <citation type="submission" date="2018-02" db="EMBL/GenBank/DDBJ databases">
        <authorList>
            <person name="Hausmann B."/>
        </authorList>
    </citation>
    <scope>NUCLEOTIDE SEQUENCE [LARGE SCALE GENOMIC DNA]</scope>
    <source>
        <strain evidence="2">Peat soil MAG SbA1</strain>
    </source>
</reference>
<evidence type="ECO:0000313" key="2">
    <source>
        <dbReference type="Proteomes" id="UP000238701"/>
    </source>
</evidence>
<name>A0A2U3KF42_9BACT</name>
<evidence type="ECO:0000313" key="1">
    <source>
        <dbReference type="EMBL" id="SPF38291.1"/>
    </source>
</evidence>
<dbReference type="EMBL" id="OMOD01000106">
    <property type="protein sequence ID" value="SPF38291.1"/>
    <property type="molecule type" value="Genomic_DNA"/>
</dbReference>
<protein>
    <submittedName>
        <fullName evidence="1">Uncharacterized protein</fullName>
    </submittedName>
</protein>
<dbReference type="Proteomes" id="UP000238701">
    <property type="component" value="Unassembled WGS sequence"/>
</dbReference>
<dbReference type="AlphaFoldDB" id="A0A2U3KF42"/>